<evidence type="ECO:0000259" key="5">
    <source>
        <dbReference type="Pfam" id="PF17851"/>
    </source>
</evidence>
<dbReference type="SUPFAM" id="SSF49899">
    <property type="entry name" value="Concanavalin A-like lectins/glucanases"/>
    <property type="match status" value="1"/>
</dbReference>
<evidence type="ECO:0000256" key="4">
    <source>
        <dbReference type="RuleBase" id="RU361187"/>
    </source>
</evidence>
<dbReference type="Pfam" id="PF04616">
    <property type="entry name" value="Glyco_hydro_43"/>
    <property type="match status" value="1"/>
</dbReference>
<comment type="similarity">
    <text evidence="1 4">Belongs to the glycosyl hydrolase 43 family.</text>
</comment>
<dbReference type="InterPro" id="IPR006710">
    <property type="entry name" value="Glyco_hydro_43"/>
</dbReference>
<dbReference type="InterPro" id="IPR041542">
    <property type="entry name" value="GH43_C2"/>
</dbReference>
<dbReference type="GO" id="GO:0009044">
    <property type="term" value="F:xylan 1,4-beta-xylosidase activity"/>
    <property type="evidence" value="ECO:0007669"/>
    <property type="project" value="UniProtKB-EC"/>
</dbReference>
<dbReference type="Pfam" id="PF17851">
    <property type="entry name" value="GH43_C2"/>
    <property type="match status" value="1"/>
</dbReference>
<dbReference type="Proteomes" id="UP001549106">
    <property type="component" value="Unassembled WGS sequence"/>
</dbReference>
<organism evidence="6 7">
    <name type="scientific">Blautia caecimuris</name>
    <dbReference type="NCBI Taxonomy" id="1796615"/>
    <lineage>
        <taxon>Bacteria</taxon>
        <taxon>Bacillati</taxon>
        <taxon>Bacillota</taxon>
        <taxon>Clostridia</taxon>
        <taxon>Lachnospirales</taxon>
        <taxon>Lachnospiraceae</taxon>
        <taxon>Blautia</taxon>
    </lineage>
</organism>
<evidence type="ECO:0000313" key="7">
    <source>
        <dbReference type="Proteomes" id="UP001549106"/>
    </source>
</evidence>
<dbReference type="SUPFAM" id="SSF75005">
    <property type="entry name" value="Arabinanase/levansucrase/invertase"/>
    <property type="match status" value="1"/>
</dbReference>
<dbReference type="InterPro" id="IPR013320">
    <property type="entry name" value="ConA-like_dom_sf"/>
</dbReference>
<feature type="domain" description="Beta-xylosidase C-terminal Concanavalin A-like" evidence="5">
    <location>
        <begin position="343"/>
        <end position="541"/>
    </location>
</feature>
<dbReference type="EC" id="3.2.1.37" evidence="6"/>
<reference evidence="6 7" key="1">
    <citation type="submission" date="2024-06" db="EMBL/GenBank/DDBJ databases">
        <title>Genomic Encyclopedia of Type Strains, Phase IV (KMG-IV): sequencing the most valuable type-strain genomes for metagenomic binning, comparative biology and taxonomic classification.</title>
        <authorList>
            <person name="Goeker M."/>
        </authorList>
    </citation>
    <scope>NUCLEOTIDE SEQUENCE [LARGE SCALE GENOMIC DNA]</scope>
    <source>
        <strain evidence="6 7">DSM 29492</strain>
    </source>
</reference>
<dbReference type="Gene3D" id="2.60.120.200">
    <property type="match status" value="1"/>
</dbReference>
<dbReference type="PANTHER" id="PTHR42812">
    <property type="entry name" value="BETA-XYLOSIDASE"/>
    <property type="match status" value="1"/>
</dbReference>
<dbReference type="Gene3D" id="2.115.10.20">
    <property type="entry name" value="Glycosyl hydrolase domain, family 43"/>
    <property type="match status" value="1"/>
</dbReference>
<gene>
    <name evidence="6" type="ORF">ABID24_002976</name>
</gene>
<dbReference type="CDD" id="cd09000">
    <property type="entry name" value="GH43_SXA-like"/>
    <property type="match status" value="1"/>
</dbReference>
<protein>
    <submittedName>
        <fullName evidence="6">Xylan 1,4-beta-xylosidase</fullName>
        <ecNumber evidence="6">3.2.1.37</ecNumber>
    </submittedName>
</protein>
<evidence type="ECO:0000256" key="3">
    <source>
        <dbReference type="ARBA" id="ARBA00023295"/>
    </source>
</evidence>
<evidence type="ECO:0000256" key="1">
    <source>
        <dbReference type="ARBA" id="ARBA00009865"/>
    </source>
</evidence>
<sequence>MIQNPILPGFHADPCICRKGNDFYIAVSSFEWFPGIPIYHSRDMKNWELYSHALQNDREPDLRKLPSAKGIWAPCLTYCEADELFYVVYGVMNSMNARYFDVDNYLITAKDPKGPWSEPVYLHSTGFDASMFHDDDGKKYIVALDWETRTAYEKPGPINIVEYDPEKKTIVGMPKAFWRGGTDRGCIEAPHLTKRGDYYYIMCAEGGTGYYHSVTVGRSKNIWGPYEPDPCNPILTSSPGDFNERSDWDHLKPRYYNPDSVLQKSGHASYVDLSNGETWMVHLTARPFVPELRCTLGRETAIQRMKWTEDGWLRMEKGGNMAQEFVQESTLPESPASKLPAHDDFDGETLQIGYYAPRIDPAGFVDLTSRPGWARLRGQESGCSLNQVSLLARKLTSVQARITTKLDFTPLSYQHTAGLILYYDNMNFIYLYKYFSDTLGHGAVSVLQVENGEKKEFSDARTLVEDGCEIYMRLQINGRKSQFRWSMDGEHYTEIGPCFDTSKFSDEYSQFGEFTGAFVGITCGDRMMHRHTADFDFFDYEADETAAVE</sequence>
<keyword evidence="7" id="KW-1185">Reference proteome</keyword>
<dbReference type="EMBL" id="JBEPMJ010000026">
    <property type="protein sequence ID" value="MET3751715.1"/>
    <property type="molecule type" value="Genomic_DNA"/>
</dbReference>
<dbReference type="PANTHER" id="PTHR42812:SF12">
    <property type="entry name" value="BETA-XYLOSIDASE-RELATED"/>
    <property type="match status" value="1"/>
</dbReference>
<dbReference type="InterPro" id="IPR023296">
    <property type="entry name" value="Glyco_hydro_beta-prop_sf"/>
</dbReference>
<keyword evidence="2 4" id="KW-0378">Hydrolase</keyword>
<accession>A0ABV2M5H1</accession>
<evidence type="ECO:0000256" key="2">
    <source>
        <dbReference type="ARBA" id="ARBA00022801"/>
    </source>
</evidence>
<keyword evidence="3 4" id="KW-0326">Glycosidase</keyword>
<evidence type="ECO:0000313" key="6">
    <source>
        <dbReference type="EMBL" id="MET3751715.1"/>
    </source>
</evidence>
<name>A0ABV2M5H1_9FIRM</name>
<dbReference type="RefSeq" id="WP_257464910.1">
    <property type="nucleotide sequence ID" value="NZ_JANJZT010000017.1"/>
</dbReference>
<proteinExistence type="inferred from homology"/>
<comment type="caution">
    <text evidence="6">The sequence shown here is derived from an EMBL/GenBank/DDBJ whole genome shotgun (WGS) entry which is preliminary data.</text>
</comment>
<dbReference type="InterPro" id="IPR051795">
    <property type="entry name" value="Glycosyl_Hydrlase_43"/>
</dbReference>